<evidence type="ECO:0000256" key="1">
    <source>
        <dbReference type="ARBA" id="ARBA00022737"/>
    </source>
</evidence>
<feature type="domain" description="PDZ" evidence="2">
    <location>
        <begin position="236"/>
        <end position="329"/>
    </location>
</feature>
<dbReference type="InterPro" id="IPR052201">
    <property type="entry name" value="LRR-containing_regulator"/>
</dbReference>
<dbReference type="SUPFAM" id="SSF50156">
    <property type="entry name" value="PDZ domain-like"/>
    <property type="match status" value="1"/>
</dbReference>
<accession>A0A819D0V2</accession>
<dbReference type="Pfam" id="PF00595">
    <property type="entry name" value="PDZ"/>
    <property type="match status" value="1"/>
</dbReference>
<dbReference type="AlphaFoldDB" id="A0A819D0V2"/>
<dbReference type="PANTHER" id="PTHR24111">
    <property type="entry name" value="LEUCINE-RICH REPEAT-CONTAINING PROTEIN 34"/>
    <property type="match status" value="1"/>
</dbReference>
<dbReference type="SMART" id="SM00228">
    <property type="entry name" value="PDZ"/>
    <property type="match status" value="2"/>
</dbReference>
<evidence type="ECO:0000313" key="5">
    <source>
        <dbReference type="Proteomes" id="UP000663868"/>
    </source>
</evidence>
<proteinExistence type="predicted"/>
<dbReference type="InterPro" id="IPR001810">
    <property type="entry name" value="F-box_dom"/>
</dbReference>
<dbReference type="PROSITE" id="PS50181">
    <property type="entry name" value="FBOX"/>
    <property type="match status" value="1"/>
</dbReference>
<dbReference type="SMART" id="SM00368">
    <property type="entry name" value="LRR_RI"/>
    <property type="match status" value="6"/>
</dbReference>
<dbReference type="Gene3D" id="2.30.42.10">
    <property type="match status" value="1"/>
</dbReference>
<keyword evidence="1" id="KW-0677">Repeat</keyword>
<dbReference type="SUPFAM" id="SSF52047">
    <property type="entry name" value="RNI-like"/>
    <property type="match status" value="1"/>
</dbReference>
<feature type="domain" description="F-box" evidence="3">
    <location>
        <begin position="2"/>
        <end position="49"/>
    </location>
</feature>
<organism evidence="4 5">
    <name type="scientific">Adineta steineri</name>
    <dbReference type="NCBI Taxonomy" id="433720"/>
    <lineage>
        <taxon>Eukaryota</taxon>
        <taxon>Metazoa</taxon>
        <taxon>Spiralia</taxon>
        <taxon>Gnathifera</taxon>
        <taxon>Rotifera</taxon>
        <taxon>Eurotatoria</taxon>
        <taxon>Bdelloidea</taxon>
        <taxon>Adinetida</taxon>
        <taxon>Adinetidae</taxon>
        <taxon>Adineta</taxon>
    </lineage>
</organism>
<comment type="caution">
    <text evidence="4">The sequence shown here is derived from an EMBL/GenBank/DDBJ whole genome shotgun (WGS) entry which is preliminary data.</text>
</comment>
<dbReference type="InterPro" id="IPR001478">
    <property type="entry name" value="PDZ"/>
</dbReference>
<evidence type="ECO:0000313" key="4">
    <source>
        <dbReference type="EMBL" id="CAF3829263.1"/>
    </source>
</evidence>
<evidence type="ECO:0000259" key="2">
    <source>
        <dbReference type="PROSITE" id="PS50106"/>
    </source>
</evidence>
<name>A0A819D0V2_9BILA</name>
<dbReference type="PANTHER" id="PTHR24111:SF0">
    <property type="entry name" value="LEUCINE-RICH REPEAT-CONTAINING PROTEIN"/>
    <property type="match status" value="1"/>
</dbReference>
<reference evidence="4" key="1">
    <citation type="submission" date="2021-02" db="EMBL/GenBank/DDBJ databases">
        <authorList>
            <person name="Nowell W R."/>
        </authorList>
    </citation>
    <scope>NUCLEOTIDE SEQUENCE</scope>
</reference>
<protein>
    <recommendedName>
        <fullName evidence="6">F-box domain-containing protein</fullName>
    </recommendedName>
</protein>
<dbReference type="Pfam" id="PF13516">
    <property type="entry name" value="LRR_6"/>
    <property type="match status" value="6"/>
</dbReference>
<dbReference type="Proteomes" id="UP000663868">
    <property type="component" value="Unassembled WGS sequence"/>
</dbReference>
<dbReference type="Gene3D" id="3.80.10.10">
    <property type="entry name" value="Ribonuclease Inhibitor"/>
    <property type="match status" value="2"/>
</dbReference>
<sequence>MPVSFVTLPVELVYRILDYQSDITIIFSMRNVCQRFNAIVESYDRYQTITTLNLRWYEIRGIGTQHLANVLRNNTILTTLNLGLNKIGDVGTQHLADVLRTNTTLTALNLFYNQIGDVGAQHLADVLRTNTILTTLNLDRNAIGAAGVQHIADGLRNNTTLTILNLERNQIEDVGVQHLADALRTNSTLTTLNLGLNVIGNVGAQHLADVLRTNTTLTTLNLENNHIEAVGGQHLADALRNNTQDDADKPLGITIGGGSDKPYGHRSFPHIIIVDIRENGWAHRDQQLKIYDIILRINDTDVTNVRHLYALDVLKKAGATVQLSILRLSPPNMEMSEVECDGKLSVSIAGGIGTPYHQKDPGVFIIEFDKDQTKNQLEKGDRLLKISSTSKTYDLRFVTYEGARKCINLACEESKKIKLYIGRTKPIKRVIPLAPTIIILSADPSTNQRKMETAV</sequence>
<dbReference type="PROSITE" id="PS50106">
    <property type="entry name" value="PDZ"/>
    <property type="match status" value="1"/>
</dbReference>
<dbReference type="EMBL" id="CAJOBB010001239">
    <property type="protein sequence ID" value="CAF3829263.1"/>
    <property type="molecule type" value="Genomic_DNA"/>
</dbReference>
<gene>
    <name evidence="4" type="ORF">KXQ929_LOCUS18748</name>
</gene>
<dbReference type="InterPro" id="IPR036034">
    <property type="entry name" value="PDZ_sf"/>
</dbReference>
<evidence type="ECO:0000259" key="3">
    <source>
        <dbReference type="PROSITE" id="PS50181"/>
    </source>
</evidence>
<dbReference type="InterPro" id="IPR032675">
    <property type="entry name" value="LRR_dom_sf"/>
</dbReference>
<evidence type="ECO:0008006" key="6">
    <source>
        <dbReference type="Google" id="ProtNLM"/>
    </source>
</evidence>
<dbReference type="InterPro" id="IPR001611">
    <property type="entry name" value="Leu-rich_rpt"/>
</dbReference>